<name>A0AAV4XER2_CAEEX</name>
<accession>A0AAV4XER2</accession>
<proteinExistence type="predicted"/>
<sequence length="51" mass="5813">CRIAYGGAKKRCINPTQRDDKPSSALCLQTFIYGQRFPCTNSQHVYHPGFH</sequence>
<dbReference type="AlphaFoldDB" id="A0AAV4XER2"/>
<feature type="non-terminal residue" evidence="1">
    <location>
        <position position="1"/>
    </location>
</feature>
<gene>
    <name evidence="1" type="ORF">CEXT_387831</name>
</gene>
<comment type="caution">
    <text evidence="1">The sequence shown here is derived from an EMBL/GenBank/DDBJ whole genome shotgun (WGS) entry which is preliminary data.</text>
</comment>
<dbReference type="Proteomes" id="UP001054945">
    <property type="component" value="Unassembled WGS sequence"/>
</dbReference>
<organism evidence="1 2">
    <name type="scientific">Caerostris extrusa</name>
    <name type="common">Bark spider</name>
    <name type="synonym">Caerostris bankana</name>
    <dbReference type="NCBI Taxonomy" id="172846"/>
    <lineage>
        <taxon>Eukaryota</taxon>
        <taxon>Metazoa</taxon>
        <taxon>Ecdysozoa</taxon>
        <taxon>Arthropoda</taxon>
        <taxon>Chelicerata</taxon>
        <taxon>Arachnida</taxon>
        <taxon>Araneae</taxon>
        <taxon>Araneomorphae</taxon>
        <taxon>Entelegynae</taxon>
        <taxon>Araneoidea</taxon>
        <taxon>Araneidae</taxon>
        <taxon>Caerostris</taxon>
    </lineage>
</organism>
<keyword evidence="2" id="KW-1185">Reference proteome</keyword>
<reference evidence="1 2" key="1">
    <citation type="submission" date="2021-06" db="EMBL/GenBank/DDBJ databases">
        <title>Caerostris extrusa draft genome.</title>
        <authorList>
            <person name="Kono N."/>
            <person name="Arakawa K."/>
        </authorList>
    </citation>
    <scope>NUCLEOTIDE SEQUENCE [LARGE SCALE GENOMIC DNA]</scope>
</reference>
<protein>
    <submittedName>
        <fullName evidence="1">Uncharacterized protein</fullName>
    </submittedName>
</protein>
<dbReference type="EMBL" id="BPLR01017542">
    <property type="protein sequence ID" value="GIY92490.1"/>
    <property type="molecule type" value="Genomic_DNA"/>
</dbReference>
<evidence type="ECO:0000313" key="1">
    <source>
        <dbReference type="EMBL" id="GIY92490.1"/>
    </source>
</evidence>
<evidence type="ECO:0000313" key="2">
    <source>
        <dbReference type="Proteomes" id="UP001054945"/>
    </source>
</evidence>